<dbReference type="GO" id="GO:0006285">
    <property type="term" value="P:base-excision repair, AP site formation"/>
    <property type="evidence" value="ECO:0007669"/>
    <property type="project" value="TreeGrafter"/>
</dbReference>
<dbReference type="Proteomes" id="UP000177457">
    <property type="component" value="Unassembled WGS sequence"/>
</dbReference>
<comment type="cofactor">
    <cofactor evidence="10">
        <name>[4Fe-4S] cluster</name>
        <dbReference type="ChEBI" id="CHEBI:49883"/>
    </cofactor>
    <text evidence="10">Binds 1 [4Fe-4S] cluster.</text>
</comment>
<dbReference type="FunFam" id="1.10.340.30:FF:000001">
    <property type="entry name" value="Endonuclease III"/>
    <property type="match status" value="1"/>
</dbReference>
<keyword evidence="8 10" id="KW-0234">DNA repair</keyword>
<dbReference type="GO" id="GO:0003677">
    <property type="term" value="F:DNA binding"/>
    <property type="evidence" value="ECO:0007669"/>
    <property type="project" value="UniProtKB-UniRule"/>
</dbReference>
<evidence type="ECO:0000313" key="13">
    <source>
        <dbReference type="Proteomes" id="UP000177457"/>
    </source>
</evidence>
<dbReference type="GO" id="GO:0051539">
    <property type="term" value="F:4 iron, 4 sulfur cluster binding"/>
    <property type="evidence" value="ECO:0007669"/>
    <property type="project" value="UniProtKB-KW"/>
</dbReference>
<dbReference type="PANTHER" id="PTHR10359:SF18">
    <property type="entry name" value="ENDONUCLEASE III"/>
    <property type="match status" value="1"/>
</dbReference>
<keyword evidence="10" id="KW-0456">Lyase</keyword>
<keyword evidence="10" id="KW-0238">DNA-binding</keyword>
<gene>
    <name evidence="10" type="primary">nth</name>
    <name evidence="12" type="ORF">A3C90_02845</name>
</gene>
<evidence type="ECO:0000313" key="12">
    <source>
        <dbReference type="EMBL" id="OGH74039.1"/>
    </source>
</evidence>
<keyword evidence="6" id="KW-0408">Iron</keyword>
<dbReference type="AlphaFoldDB" id="A0A1F6MQU6"/>
<comment type="caution">
    <text evidence="12">The sequence shown here is derived from an EMBL/GenBank/DDBJ whole genome shotgun (WGS) entry which is preliminary data.</text>
</comment>
<comment type="caution">
    <text evidence="10">Lacks conserved residue(s) required for the propagation of feature annotation.</text>
</comment>
<dbReference type="InterPro" id="IPR005759">
    <property type="entry name" value="Nth"/>
</dbReference>
<dbReference type="GO" id="GO:0140078">
    <property type="term" value="F:class I DNA-(apurinic or apyrimidinic site) endonuclease activity"/>
    <property type="evidence" value="ECO:0007669"/>
    <property type="project" value="UniProtKB-EC"/>
</dbReference>
<evidence type="ECO:0000256" key="9">
    <source>
        <dbReference type="ARBA" id="ARBA00023295"/>
    </source>
</evidence>
<evidence type="ECO:0000256" key="8">
    <source>
        <dbReference type="ARBA" id="ARBA00023204"/>
    </source>
</evidence>
<comment type="similarity">
    <text evidence="1 10">Belongs to the Nth/MutY family.</text>
</comment>
<keyword evidence="9 10" id="KW-0326">Glycosidase</keyword>
<dbReference type="Pfam" id="PF00633">
    <property type="entry name" value="HHH"/>
    <property type="match status" value="1"/>
</dbReference>
<dbReference type="PANTHER" id="PTHR10359">
    <property type="entry name" value="A/G-SPECIFIC ADENINE GLYCOSYLASE/ENDONUCLEASE III"/>
    <property type="match status" value="1"/>
</dbReference>
<dbReference type="InterPro" id="IPR011257">
    <property type="entry name" value="DNA_glycosylase"/>
</dbReference>
<dbReference type="InterPro" id="IPR003265">
    <property type="entry name" value="HhH-GPD_domain"/>
</dbReference>
<dbReference type="PIRSF" id="PIRSF001435">
    <property type="entry name" value="Nth"/>
    <property type="match status" value="1"/>
</dbReference>
<sequence>MTSNKTLEYRKKRSKVILRVLKKLFPEAKMALKFRNNWQMYVAVVLSAQCTDKRVNEVTRELFKKYRTLEDYVRADAKAFEQDIRPTGFYKNKAKNILAGAKVVKEKFGGKLPKTMDEMLTIPGVGRKTANILLCQAHGQVVGIPVDTHVRRLAKKFRLTNHTDVAKIERDLMEILPKKEWCDFTFRLIDYGRKFSPAHKVGSEEDPISRALKRLRH</sequence>
<dbReference type="HAMAP" id="MF_00942">
    <property type="entry name" value="Nth"/>
    <property type="match status" value="1"/>
</dbReference>
<dbReference type="GO" id="GO:0046872">
    <property type="term" value="F:metal ion binding"/>
    <property type="evidence" value="ECO:0007669"/>
    <property type="project" value="UniProtKB-KW"/>
</dbReference>
<dbReference type="SUPFAM" id="SSF48150">
    <property type="entry name" value="DNA-glycosylase"/>
    <property type="match status" value="1"/>
</dbReference>
<dbReference type="CDD" id="cd00056">
    <property type="entry name" value="ENDO3c"/>
    <property type="match status" value="1"/>
</dbReference>
<keyword evidence="7" id="KW-0411">Iron-sulfur</keyword>
<evidence type="ECO:0000256" key="3">
    <source>
        <dbReference type="ARBA" id="ARBA00022723"/>
    </source>
</evidence>
<evidence type="ECO:0000259" key="11">
    <source>
        <dbReference type="SMART" id="SM00478"/>
    </source>
</evidence>
<accession>A0A1F6MQU6</accession>
<evidence type="ECO:0000256" key="5">
    <source>
        <dbReference type="ARBA" id="ARBA00022801"/>
    </source>
</evidence>
<name>A0A1F6MQU6_9BACT</name>
<dbReference type="Gene3D" id="1.10.1670.10">
    <property type="entry name" value="Helix-hairpin-Helix base-excision DNA repair enzymes (C-terminal)"/>
    <property type="match status" value="1"/>
</dbReference>
<keyword evidence="5 10" id="KW-0378">Hydrolase</keyword>
<evidence type="ECO:0000256" key="4">
    <source>
        <dbReference type="ARBA" id="ARBA00022763"/>
    </source>
</evidence>
<comment type="catalytic activity">
    <reaction evidence="10">
        <text>2'-deoxyribonucleotide-(2'-deoxyribose 5'-phosphate)-2'-deoxyribonucleotide-DNA = a 3'-end 2'-deoxyribonucleotide-(2,3-dehydro-2,3-deoxyribose 5'-phosphate)-DNA + a 5'-end 5'-phospho-2'-deoxyribonucleoside-DNA + H(+)</text>
        <dbReference type="Rhea" id="RHEA:66592"/>
        <dbReference type="Rhea" id="RHEA-COMP:13180"/>
        <dbReference type="Rhea" id="RHEA-COMP:16897"/>
        <dbReference type="Rhea" id="RHEA-COMP:17067"/>
        <dbReference type="ChEBI" id="CHEBI:15378"/>
        <dbReference type="ChEBI" id="CHEBI:136412"/>
        <dbReference type="ChEBI" id="CHEBI:157695"/>
        <dbReference type="ChEBI" id="CHEBI:167181"/>
        <dbReference type="EC" id="4.2.99.18"/>
    </reaction>
</comment>
<keyword evidence="3" id="KW-0479">Metal-binding</keyword>
<organism evidence="12 13">
    <name type="scientific">Candidatus Magasanikbacteria bacterium RIFCSPHIGHO2_02_FULL_51_14</name>
    <dbReference type="NCBI Taxonomy" id="1798683"/>
    <lineage>
        <taxon>Bacteria</taxon>
        <taxon>Candidatus Magasanikiibacteriota</taxon>
    </lineage>
</organism>
<dbReference type="EC" id="4.2.99.18" evidence="10"/>
<keyword evidence="2" id="KW-0004">4Fe-4S</keyword>
<dbReference type="STRING" id="1798683.A3C90_02845"/>
<dbReference type="EMBL" id="MFQE01000004">
    <property type="protein sequence ID" value="OGH74039.1"/>
    <property type="molecule type" value="Genomic_DNA"/>
</dbReference>
<proteinExistence type="inferred from homology"/>
<evidence type="ECO:0000256" key="1">
    <source>
        <dbReference type="ARBA" id="ARBA00008343"/>
    </source>
</evidence>
<dbReference type="Gene3D" id="1.10.340.30">
    <property type="entry name" value="Hypothetical protein, domain 2"/>
    <property type="match status" value="1"/>
</dbReference>
<dbReference type="SMART" id="SM00478">
    <property type="entry name" value="ENDO3c"/>
    <property type="match status" value="1"/>
</dbReference>
<dbReference type="InterPro" id="IPR023170">
    <property type="entry name" value="HhH_base_excis_C"/>
</dbReference>
<dbReference type="GO" id="GO:0019104">
    <property type="term" value="F:DNA N-glycosylase activity"/>
    <property type="evidence" value="ECO:0007669"/>
    <property type="project" value="UniProtKB-UniRule"/>
</dbReference>
<evidence type="ECO:0000256" key="2">
    <source>
        <dbReference type="ARBA" id="ARBA00022485"/>
    </source>
</evidence>
<evidence type="ECO:0000256" key="7">
    <source>
        <dbReference type="ARBA" id="ARBA00023014"/>
    </source>
</evidence>
<dbReference type="InterPro" id="IPR000445">
    <property type="entry name" value="HhH_motif"/>
</dbReference>
<keyword evidence="4 10" id="KW-0227">DNA damage</keyword>
<comment type="function">
    <text evidence="10">DNA repair enzyme that has both DNA N-glycosylase activity and AP-lyase activity. The DNA N-glycosylase activity releases various damaged pyrimidines from DNA by cleaving the N-glycosidic bond, leaving an AP (apurinic/apyrimidinic) site. The AP-lyase activity cleaves the phosphodiester bond 3' to the AP site by a beta-elimination, leaving a 3'-terminal unsaturated sugar and a product with a terminal 5'-phosphate.</text>
</comment>
<reference evidence="12 13" key="1">
    <citation type="journal article" date="2016" name="Nat. Commun.">
        <title>Thousands of microbial genomes shed light on interconnected biogeochemical processes in an aquifer system.</title>
        <authorList>
            <person name="Anantharaman K."/>
            <person name="Brown C.T."/>
            <person name="Hug L.A."/>
            <person name="Sharon I."/>
            <person name="Castelle C.J."/>
            <person name="Probst A.J."/>
            <person name="Thomas B.C."/>
            <person name="Singh A."/>
            <person name="Wilkins M.J."/>
            <person name="Karaoz U."/>
            <person name="Brodie E.L."/>
            <person name="Williams K.H."/>
            <person name="Hubbard S.S."/>
            <person name="Banfield J.F."/>
        </authorList>
    </citation>
    <scope>NUCLEOTIDE SEQUENCE [LARGE SCALE GENOMIC DNA]</scope>
</reference>
<protein>
    <recommendedName>
        <fullName evidence="10">Endonuclease III</fullName>
        <ecNumber evidence="10">4.2.99.18</ecNumber>
    </recommendedName>
    <alternativeName>
        <fullName evidence="10">DNA-(apurinic or apyrimidinic site) lyase</fullName>
    </alternativeName>
</protein>
<evidence type="ECO:0000256" key="10">
    <source>
        <dbReference type="HAMAP-Rule" id="MF_00942"/>
    </source>
</evidence>
<feature type="domain" description="HhH-GPD" evidence="11">
    <location>
        <begin position="46"/>
        <end position="194"/>
    </location>
</feature>
<evidence type="ECO:0000256" key="6">
    <source>
        <dbReference type="ARBA" id="ARBA00023004"/>
    </source>
</evidence>
<dbReference type="Pfam" id="PF00730">
    <property type="entry name" value="HhH-GPD"/>
    <property type="match status" value="1"/>
</dbReference>